<dbReference type="AlphaFoldDB" id="Q5CT64"/>
<feature type="compositionally biased region" description="Basic and acidic residues" evidence="4">
    <location>
        <begin position="195"/>
        <end position="209"/>
    </location>
</feature>
<dbReference type="PIRSF" id="PIRSF002129">
    <property type="entry name" value="Ribosom_S6_euk"/>
    <property type="match status" value="1"/>
</dbReference>
<protein>
    <submittedName>
        <fullName evidence="5">40S ribosomal protein S6</fullName>
    </submittedName>
</protein>
<dbReference type="InParanoid" id="Q5CT64"/>
<dbReference type="GeneID" id="3373688"/>
<dbReference type="PANTHER" id="PTHR11502">
    <property type="entry name" value="40S RIBOSOMAL PROTEIN S6"/>
    <property type="match status" value="1"/>
</dbReference>
<dbReference type="PROSITE" id="PS00578">
    <property type="entry name" value="RIBOSOMAL_S6E"/>
    <property type="match status" value="1"/>
</dbReference>
<dbReference type="FunCoup" id="Q5CT64">
    <property type="interactions" value="444"/>
</dbReference>
<organism evidence="5 6">
    <name type="scientific">Cryptosporidium parvum (strain Iowa II)</name>
    <dbReference type="NCBI Taxonomy" id="353152"/>
    <lineage>
        <taxon>Eukaryota</taxon>
        <taxon>Sar</taxon>
        <taxon>Alveolata</taxon>
        <taxon>Apicomplexa</taxon>
        <taxon>Conoidasida</taxon>
        <taxon>Coccidia</taxon>
        <taxon>Eucoccidiorida</taxon>
        <taxon>Eimeriorina</taxon>
        <taxon>Cryptosporidiidae</taxon>
        <taxon>Cryptosporidium</taxon>
    </lineage>
</organism>
<dbReference type="InterPro" id="IPR014401">
    <property type="entry name" value="Ribosomal_eS6-like"/>
</dbReference>
<dbReference type="RefSeq" id="XP_626605.1">
    <property type="nucleotide sequence ID" value="XM_626605.1"/>
</dbReference>
<proteinExistence type="inferred from homology"/>
<dbReference type="GO" id="GO:1990904">
    <property type="term" value="C:ribonucleoprotein complex"/>
    <property type="evidence" value="ECO:0007669"/>
    <property type="project" value="UniProtKB-KW"/>
</dbReference>
<reference evidence="5 6" key="1">
    <citation type="journal article" date="2004" name="Science">
        <title>Complete genome sequence of the apicomplexan, Cryptosporidium parvum.</title>
        <authorList>
            <person name="Abrahamsen M.S."/>
            <person name="Templeton T.J."/>
            <person name="Enomoto S."/>
            <person name="Abrahante J.E."/>
            <person name="Zhu G."/>
            <person name="Lancto C.A."/>
            <person name="Deng M."/>
            <person name="Liu C."/>
            <person name="Widmer G."/>
            <person name="Tzipori S."/>
            <person name="Buck G.A."/>
            <person name="Xu P."/>
            <person name="Bankier A.T."/>
            <person name="Dear P.H."/>
            <person name="Konfortov B.A."/>
            <person name="Spriggs H.F."/>
            <person name="Iyer L."/>
            <person name="Anantharaman V."/>
            <person name="Aravind L."/>
            <person name="Kapur V."/>
        </authorList>
    </citation>
    <scope>NUCLEOTIDE SEQUENCE [LARGE SCALE GENOMIC DNA]</scope>
    <source>
        <strain evidence="6">Iowa II</strain>
    </source>
</reference>
<comment type="caution">
    <text evidence="5">The sequence shown here is derived from an EMBL/GenBank/DDBJ whole genome shotgun (WGS) entry which is preliminary data.</text>
</comment>
<dbReference type="SMART" id="SM01405">
    <property type="entry name" value="Ribosomal_S6e"/>
    <property type="match status" value="1"/>
</dbReference>
<evidence type="ECO:0000256" key="3">
    <source>
        <dbReference type="ARBA" id="ARBA00023274"/>
    </source>
</evidence>
<gene>
    <name evidence="5" type="ORF">cgd2_4260</name>
</gene>
<dbReference type="InterPro" id="IPR001377">
    <property type="entry name" value="Ribosomal_eS6"/>
</dbReference>
<evidence type="ECO:0000313" key="6">
    <source>
        <dbReference type="Proteomes" id="UP000006726"/>
    </source>
</evidence>
<keyword evidence="2 5" id="KW-0689">Ribosomal protein</keyword>
<dbReference type="OMA" id="YVITHEK"/>
<dbReference type="EMBL" id="AAEE01000005">
    <property type="protein sequence ID" value="EAK88891.1"/>
    <property type="molecule type" value="Genomic_DNA"/>
</dbReference>
<keyword evidence="6" id="KW-1185">Reference proteome</keyword>
<feature type="region of interest" description="Disordered" evidence="4">
    <location>
        <begin position="190"/>
        <end position="209"/>
    </location>
</feature>
<evidence type="ECO:0000313" key="5">
    <source>
        <dbReference type="EMBL" id="EAK88891.1"/>
    </source>
</evidence>
<dbReference type="InterPro" id="IPR018282">
    <property type="entry name" value="Ribosomal_eS6_CS"/>
</dbReference>
<feature type="non-terminal residue" evidence="5">
    <location>
        <position position="1"/>
    </location>
</feature>
<evidence type="ECO:0000256" key="2">
    <source>
        <dbReference type="ARBA" id="ARBA00022980"/>
    </source>
</evidence>
<dbReference type="Proteomes" id="UP000006726">
    <property type="component" value="Chromosome 2"/>
</dbReference>
<name>Q5CT64_CRYPI</name>
<dbReference type="GO" id="GO:0005840">
    <property type="term" value="C:ribosome"/>
    <property type="evidence" value="ECO:0007669"/>
    <property type="project" value="UniProtKB-KW"/>
</dbReference>
<evidence type="ECO:0000256" key="1">
    <source>
        <dbReference type="ARBA" id="ARBA00009312"/>
    </source>
</evidence>
<dbReference type="Gene3D" id="1.20.5.2650">
    <property type="match status" value="1"/>
</dbReference>
<evidence type="ECO:0000256" key="4">
    <source>
        <dbReference type="SAM" id="MobiDB-lite"/>
    </source>
</evidence>
<dbReference type="KEGG" id="cpv:cgd2_4260"/>
<dbReference type="STRING" id="353152.Q5CT64"/>
<keyword evidence="3" id="KW-0687">Ribonucleoprotein</keyword>
<dbReference type="OrthoDB" id="10260596at2759"/>
<dbReference type="GO" id="GO:0003735">
    <property type="term" value="F:structural constituent of ribosome"/>
    <property type="evidence" value="ECO:0007669"/>
    <property type="project" value="InterPro"/>
</dbReference>
<dbReference type="Pfam" id="PF01092">
    <property type="entry name" value="Ribosomal_S6e"/>
    <property type="match status" value="1"/>
</dbReference>
<sequence>AVPKMKLNIANPTTGLQKCIEIDDEKLLLPFFERRIGSELDCSFLGEEFKGYILKITGGNDKQGFPMMQGVLTSNRVRLLFRKGMKCYRPRRTGEMKRKSVRGCIVSHDLSVLSLVVVERGEQDIPGLTDGEKPRRLGPKRASKIRKLFNLSPSDDVRKFVVRRKIEGKEKTKAPKIQRLVTKERLQRKKKYRRTLKERSEASANAKKEYQKLLETLKENKTNTK</sequence>
<comment type="similarity">
    <text evidence="1">Belongs to the eukaryotic ribosomal protein eS6 family.</text>
</comment>
<dbReference type="GO" id="GO:0006412">
    <property type="term" value="P:translation"/>
    <property type="evidence" value="ECO:0007669"/>
    <property type="project" value="InterPro"/>
</dbReference>
<accession>Q5CT64</accession>